<dbReference type="OrthoDB" id="2112708at2"/>
<feature type="transmembrane region" description="Helical" evidence="1">
    <location>
        <begin position="6"/>
        <end position="22"/>
    </location>
</feature>
<sequence length="98" mass="11063">MDGSSLFIFILGGIAYIIIVIQDKLGWVDVYGGSQSNLPEVNARYSYLKAKGVKCRLKTKTHPFSRMQLSQTTTAVIEVKKSHEAKARDLLNEFYFNC</sequence>
<dbReference type="KEGG" id="salq:SYNTR_1336"/>
<dbReference type="Proteomes" id="UP000426444">
    <property type="component" value="Chromosome"/>
</dbReference>
<keyword evidence="1" id="KW-1133">Transmembrane helix</keyword>
<reference evidence="3" key="1">
    <citation type="journal article" date="2019" name="Microbiology">
        <title>Complete Genome Sequence of an Uncultured Bacterium of the Candidate Phylum Bipolaricaulota.</title>
        <authorList>
            <person name="Kadnikov V.V."/>
            <person name="Mardanov A.V."/>
            <person name="Beletsky A.V."/>
            <person name="Frank Y.A."/>
            <person name="Karnachuk O.V."/>
            <person name="Ravin N.V."/>
        </authorList>
    </citation>
    <scope>NUCLEOTIDE SEQUENCE [LARGE SCALE GENOMIC DNA]</scope>
</reference>
<protein>
    <recommendedName>
        <fullName evidence="4">DUF2007 domain-containing protein</fullName>
    </recommendedName>
</protein>
<dbReference type="AlphaFoldDB" id="A0A6I6DCG0"/>
<accession>A0A6I6DCG0</accession>
<gene>
    <name evidence="2" type="ORF">SYNTR_1336</name>
</gene>
<name>A0A6I6DCG0_9FIRM</name>
<evidence type="ECO:0000256" key="1">
    <source>
        <dbReference type="SAM" id="Phobius"/>
    </source>
</evidence>
<keyword evidence="1" id="KW-0812">Transmembrane</keyword>
<keyword evidence="1" id="KW-0472">Membrane</keyword>
<evidence type="ECO:0008006" key="4">
    <source>
        <dbReference type="Google" id="ProtNLM"/>
    </source>
</evidence>
<organism evidence="2 3">
    <name type="scientific">Candidatus Syntrophocurvum alkaliphilum</name>
    <dbReference type="NCBI Taxonomy" id="2293317"/>
    <lineage>
        <taxon>Bacteria</taxon>
        <taxon>Bacillati</taxon>
        <taxon>Bacillota</taxon>
        <taxon>Clostridia</taxon>
        <taxon>Eubacteriales</taxon>
        <taxon>Syntrophomonadaceae</taxon>
        <taxon>Candidatus Syntrophocurvum</taxon>
    </lineage>
</organism>
<keyword evidence="3" id="KW-1185">Reference proteome</keyword>
<evidence type="ECO:0000313" key="3">
    <source>
        <dbReference type="Proteomes" id="UP000426444"/>
    </source>
</evidence>
<dbReference type="RefSeq" id="WP_156203774.1">
    <property type="nucleotide sequence ID" value="NZ_CP046457.1"/>
</dbReference>
<dbReference type="EMBL" id="CP046457">
    <property type="protein sequence ID" value="QGT99929.1"/>
    <property type="molecule type" value="Genomic_DNA"/>
</dbReference>
<proteinExistence type="predicted"/>
<evidence type="ECO:0000313" key="2">
    <source>
        <dbReference type="EMBL" id="QGT99929.1"/>
    </source>
</evidence>